<accession>A0A6P1NMA2</accession>
<dbReference type="GO" id="GO:0005886">
    <property type="term" value="C:plasma membrane"/>
    <property type="evidence" value="ECO:0007669"/>
    <property type="project" value="TreeGrafter"/>
</dbReference>
<comment type="similarity">
    <text evidence="2">Belongs to the GtrA family.</text>
</comment>
<comment type="subcellular location">
    <subcellularLocation>
        <location evidence="1">Membrane</location>
        <topology evidence="1">Multi-pass membrane protein</topology>
    </subcellularLocation>
</comment>
<dbReference type="InterPro" id="IPR051401">
    <property type="entry name" value="GtrA_CellWall_Glycosyl"/>
</dbReference>
<organism evidence="8 9">
    <name type="scientific">Pseudarthrobacter psychrotolerans</name>
    <dbReference type="NCBI Taxonomy" id="2697569"/>
    <lineage>
        <taxon>Bacteria</taxon>
        <taxon>Bacillati</taxon>
        <taxon>Actinomycetota</taxon>
        <taxon>Actinomycetes</taxon>
        <taxon>Micrococcales</taxon>
        <taxon>Micrococcaceae</taxon>
        <taxon>Pseudarthrobacter</taxon>
    </lineage>
</organism>
<feature type="transmembrane region" description="Helical" evidence="6">
    <location>
        <begin position="124"/>
        <end position="141"/>
    </location>
</feature>
<gene>
    <name evidence="8" type="ORF">GU243_07515</name>
</gene>
<evidence type="ECO:0000259" key="7">
    <source>
        <dbReference type="Pfam" id="PF04138"/>
    </source>
</evidence>
<protein>
    <submittedName>
        <fullName evidence="8">GtrA family protein</fullName>
    </submittedName>
</protein>
<keyword evidence="5 6" id="KW-0472">Membrane</keyword>
<evidence type="ECO:0000256" key="6">
    <source>
        <dbReference type="SAM" id="Phobius"/>
    </source>
</evidence>
<dbReference type="InterPro" id="IPR007267">
    <property type="entry name" value="GtrA_DPMS_TM"/>
</dbReference>
<feature type="domain" description="GtrA/DPMS transmembrane" evidence="7">
    <location>
        <begin position="33"/>
        <end position="147"/>
    </location>
</feature>
<dbReference type="KEGG" id="psey:GU243_07515"/>
<feature type="transmembrane region" description="Helical" evidence="6">
    <location>
        <begin position="31"/>
        <end position="55"/>
    </location>
</feature>
<keyword evidence="3 6" id="KW-0812">Transmembrane</keyword>
<evidence type="ECO:0000256" key="1">
    <source>
        <dbReference type="ARBA" id="ARBA00004141"/>
    </source>
</evidence>
<evidence type="ECO:0000256" key="5">
    <source>
        <dbReference type="ARBA" id="ARBA00023136"/>
    </source>
</evidence>
<keyword evidence="4 6" id="KW-1133">Transmembrane helix</keyword>
<evidence type="ECO:0000256" key="3">
    <source>
        <dbReference type="ARBA" id="ARBA00022692"/>
    </source>
</evidence>
<reference evidence="8 9" key="1">
    <citation type="submission" date="2020-01" db="EMBL/GenBank/DDBJ databases">
        <title>Pseudarthrobacter psychrotolerans sp. nov., isolated from antarctic soil.</title>
        <authorList>
            <person name="Shin Y."/>
            <person name="Park W."/>
        </authorList>
    </citation>
    <scope>NUCLEOTIDE SEQUENCE [LARGE SCALE GENOMIC DNA]</scope>
    <source>
        <strain evidence="8 9">YJ56</strain>
    </source>
</reference>
<dbReference type="AlphaFoldDB" id="A0A6P1NMA2"/>
<evidence type="ECO:0000313" key="8">
    <source>
        <dbReference type="EMBL" id="QHK19610.1"/>
    </source>
</evidence>
<dbReference type="GO" id="GO:0000271">
    <property type="term" value="P:polysaccharide biosynthetic process"/>
    <property type="evidence" value="ECO:0007669"/>
    <property type="project" value="InterPro"/>
</dbReference>
<feature type="transmembrane region" description="Helical" evidence="6">
    <location>
        <begin position="99"/>
        <end position="118"/>
    </location>
</feature>
<evidence type="ECO:0000256" key="2">
    <source>
        <dbReference type="ARBA" id="ARBA00009399"/>
    </source>
</evidence>
<dbReference type="Proteomes" id="UP000464186">
    <property type="component" value="Chromosome"/>
</dbReference>
<dbReference type="PANTHER" id="PTHR38459:SF1">
    <property type="entry name" value="PROPHAGE BACTOPRENOL-LINKED GLUCOSE TRANSLOCASE HOMOLOG"/>
    <property type="match status" value="1"/>
</dbReference>
<keyword evidence="9" id="KW-1185">Reference proteome</keyword>
<proteinExistence type="inferred from homology"/>
<dbReference type="Pfam" id="PF04138">
    <property type="entry name" value="GtrA_DPMS_TM"/>
    <property type="match status" value="1"/>
</dbReference>
<feature type="transmembrane region" description="Helical" evidence="6">
    <location>
        <begin position="61"/>
        <end position="79"/>
    </location>
</feature>
<evidence type="ECO:0000256" key="4">
    <source>
        <dbReference type="ARBA" id="ARBA00022989"/>
    </source>
</evidence>
<sequence length="165" mass="18175">MKQPETPGEAVKGIHDGPPGPLLRIVKDQRVAFVLVGGANTAFSTGLFIAVAWLYPGLPSPVVLSIAFVVSLVAVFFVYRKLVFRVKGHFWLDLGRFTLVNLTMFFTNIALLLVAHEVLGYPQIPAQLAITCVTVIINYFGHKYFSFRRSAEPVSPKKATEESTP</sequence>
<name>A0A6P1NMA2_9MICC</name>
<dbReference type="PANTHER" id="PTHR38459">
    <property type="entry name" value="PROPHAGE BACTOPRENOL-LINKED GLUCOSE TRANSLOCASE HOMOLOG"/>
    <property type="match status" value="1"/>
</dbReference>
<evidence type="ECO:0000313" key="9">
    <source>
        <dbReference type="Proteomes" id="UP000464186"/>
    </source>
</evidence>
<dbReference type="EMBL" id="CP047898">
    <property type="protein sequence ID" value="QHK19610.1"/>
    <property type="molecule type" value="Genomic_DNA"/>
</dbReference>